<proteinExistence type="predicted"/>
<gene>
    <name evidence="2" type="ordered locus">Pnap_2678</name>
</gene>
<sequence>MSCRAGSRQAGRITHAGEHRRMLTGILAGLGAGALWGLVFVAPRMLAMGQGGYSSVDLTAGRFAVYGLVAAGVMLLGLGRRRWPTMRQAAAALGMSVLGFSGYYLLLVLAIRDAGTEMPSLLIGTIPLWIMLLGKPHGLRWSALLPGLALTLAGLLLMMGSTHGATAGAGLHFWRGIGFAVVSLVSWTAFAILNSAWLKRHPEVNATDWANWLGVATGLGALLMWLAAGSGVQLLAARDDSMRFALLCVLAGFGSTWLATILWNLASQRLSASLCGQLIVSETLFALLYSFAWDGHWPTLAQLFACVLFTLGILASIRAHR</sequence>
<feature type="transmembrane region" description="Helical" evidence="1">
    <location>
        <begin position="209"/>
        <end position="232"/>
    </location>
</feature>
<feature type="transmembrane region" description="Helical" evidence="1">
    <location>
        <begin position="21"/>
        <end position="43"/>
    </location>
</feature>
<evidence type="ECO:0000313" key="2">
    <source>
        <dbReference type="EMBL" id="ABM37980.1"/>
    </source>
</evidence>
<dbReference type="EMBL" id="CP000529">
    <property type="protein sequence ID" value="ABM37980.1"/>
    <property type="molecule type" value="Genomic_DNA"/>
</dbReference>
<feature type="transmembrane region" description="Helical" evidence="1">
    <location>
        <begin position="118"/>
        <end position="134"/>
    </location>
</feature>
<feature type="transmembrane region" description="Helical" evidence="1">
    <location>
        <begin position="63"/>
        <end position="79"/>
    </location>
</feature>
<name>A1VQQ2_POLNA</name>
<organism evidence="2 3">
    <name type="scientific">Polaromonas naphthalenivorans (strain CJ2)</name>
    <dbReference type="NCBI Taxonomy" id="365044"/>
    <lineage>
        <taxon>Bacteria</taxon>
        <taxon>Pseudomonadati</taxon>
        <taxon>Pseudomonadota</taxon>
        <taxon>Betaproteobacteria</taxon>
        <taxon>Burkholderiales</taxon>
        <taxon>Comamonadaceae</taxon>
        <taxon>Polaromonas</taxon>
    </lineage>
</organism>
<feature type="transmembrane region" description="Helical" evidence="1">
    <location>
        <begin position="272"/>
        <end position="293"/>
    </location>
</feature>
<dbReference type="KEGG" id="pna:Pnap_2678"/>
<reference evidence="3" key="1">
    <citation type="journal article" date="2009" name="Environ. Microbiol.">
        <title>The genome of Polaromonas naphthalenivorans strain CJ2, isolated from coal tar-contaminated sediment, reveals physiological and metabolic versatility and evolution through extensive horizontal gene transfer.</title>
        <authorList>
            <person name="Yagi J.M."/>
            <person name="Sims D."/>
            <person name="Brettin T."/>
            <person name="Bruce D."/>
            <person name="Madsen E.L."/>
        </authorList>
    </citation>
    <scope>NUCLEOTIDE SEQUENCE [LARGE SCALE GENOMIC DNA]</scope>
    <source>
        <strain evidence="3">CJ2</strain>
    </source>
</reference>
<keyword evidence="3" id="KW-1185">Reference proteome</keyword>
<dbReference type="Proteomes" id="UP000000644">
    <property type="component" value="Chromosome"/>
</dbReference>
<evidence type="ECO:0000256" key="1">
    <source>
        <dbReference type="SAM" id="Phobius"/>
    </source>
</evidence>
<dbReference type="HOGENOM" id="CLU_058004_1_0_4"/>
<feature type="transmembrane region" description="Helical" evidence="1">
    <location>
        <begin position="299"/>
        <end position="317"/>
    </location>
</feature>
<protein>
    <submittedName>
        <fullName evidence="2">Uncharacterized protein</fullName>
    </submittedName>
</protein>
<evidence type="ECO:0000313" key="3">
    <source>
        <dbReference type="Proteomes" id="UP000000644"/>
    </source>
</evidence>
<dbReference type="AlphaFoldDB" id="A1VQQ2"/>
<dbReference type="eggNOG" id="COG0697">
    <property type="taxonomic scope" value="Bacteria"/>
</dbReference>
<feature type="transmembrane region" description="Helical" evidence="1">
    <location>
        <begin position="244"/>
        <end position="265"/>
    </location>
</feature>
<dbReference type="STRING" id="365044.Pnap_2678"/>
<feature type="transmembrane region" description="Helical" evidence="1">
    <location>
        <begin position="91"/>
        <end position="112"/>
    </location>
</feature>
<keyword evidence="1" id="KW-0812">Transmembrane</keyword>
<accession>A1VQQ2</accession>
<feature type="transmembrane region" description="Helical" evidence="1">
    <location>
        <begin position="141"/>
        <end position="161"/>
    </location>
</feature>
<keyword evidence="1" id="KW-0472">Membrane</keyword>
<keyword evidence="1" id="KW-1133">Transmembrane helix</keyword>
<feature type="transmembrane region" description="Helical" evidence="1">
    <location>
        <begin position="173"/>
        <end position="197"/>
    </location>
</feature>